<evidence type="ECO:0000256" key="1">
    <source>
        <dbReference type="ARBA" id="ARBA00012417"/>
    </source>
</evidence>
<dbReference type="Gene3D" id="3.40.50.300">
    <property type="entry name" value="P-loop containing nucleotide triphosphate hydrolases"/>
    <property type="match status" value="1"/>
</dbReference>
<reference evidence="12" key="1">
    <citation type="submission" date="2009-12" db="EMBL/GenBank/DDBJ databases">
        <title>Sequence of Clostridiales genomosp. BVAB3 str. UPII9-5.</title>
        <authorList>
            <person name="Madupu R."/>
            <person name="Durkin A.S."/>
            <person name="Torralba M."/>
            <person name="Methe B."/>
            <person name="Sutton G.G."/>
            <person name="Strausberg R.L."/>
            <person name="Nelson K.E."/>
        </authorList>
    </citation>
    <scope>NUCLEOTIDE SEQUENCE [LARGE SCALE GENOMIC DNA]</scope>
    <source>
        <strain evidence="12">W1219</strain>
    </source>
</reference>
<evidence type="ECO:0000256" key="7">
    <source>
        <dbReference type="ARBA" id="ARBA00034754"/>
    </source>
</evidence>
<feature type="domain" description="DNA polymerase III delta subunit-like C-terminal" evidence="10">
    <location>
        <begin position="207"/>
        <end position="325"/>
    </location>
</feature>
<dbReference type="GO" id="GO:0003887">
    <property type="term" value="F:DNA-directed DNA polymerase activity"/>
    <property type="evidence" value="ECO:0007669"/>
    <property type="project" value="UniProtKB-KW"/>
</dbReference>
<accession>D2MPY1</accession>
<comment type="catalytic activity">
    <reaction evidence="8">
        <text>DNA(n) + a 2'-deoxyribonucleoside 5'-triphosphate = DNA(n+1) + diphosphate</text>
        <dbReference type="Rhea" id="RHEA:22508"/>
        <dbReference type="Rhea" id="RHEA-COMP:17339"/>
        <dbReference type="Rhea" id="RHEA-COMP:17340"/>
        <dbReference type="ChEBI" id="CHEBI:33019"/>
        <dbReference type="ChEBI" id="CHEBI:61560"/>
        <dbReference type="ChEBI" id="CHEBI:173112"/>
        <dbReference type="EC" id="2.7.7.7"/>
    </reaction>
</comment>
<organism evidence="11 12">
    <name type="scientific">Bulleidia extructa W1219</name>
    <dbReference type="NCBI Taxonomy" id="679192"/>
    <lineage>
        <taxon>Bacteria</taxon>
        <taxon>Bacillati</taxon>
        <taxon>Bacillota</taxon>
        <taxon>Erysipelotrichia</taxon>
        <taxon>Erysipelotrichales</taxon>
        <taxon>Erysipelotrichaceae</taxon>
        <taxon>Bulleidia</taxon>
    </lineage>
</organism>
<dbReference type="STRING" id="679192.HMPREF9013_0371"/>
<name>D2MPY1_9FIRM</name>
<evidence type="ECO:0000256" key="2">
    <source>
        <dbReference type="ARBA" id="ARBA00017703"/>
    </source>
</evidence>
<dbReference type="OrthoDB" id="1642986at2"/>
<comment type="caution">
    <text evidence="11">The sequence shown here is derived from an EMBL/GenBank/DDBJ whole genome shotgun (WGS) entry which is preliminary data.</text>
</comment>
<protein>
    <recommendedName>
        <fullName evidence="2">DNA polymerase III subunit delta</fullName>
        <ecNumber evidence="1">2.7.7.7</ecNumber>
    </recommendedName>
</protein>
<keyword evidence="4 11" id="KW-0548">Nucleotidyltransferase</keyword>
<dbReference type="PANTHER" id="PTHR34388:SF1">
    <property type="entry name" value="DNA POLYMERASE III SUBUNIT DELTA"/>
    <property type="match status" value="1"/>
</dbReference>
<keyword evidence="6" id="KW-0239">DNA-directed DNA polymerase</keyword>
<dbReference type="InterPro" id="IPR048466">
    <property type="entry name" value="DNA_pol3_delta-like_C"/>
</dbReference>
<dbReference type="InterPro" id="IPR008921">
    <property type="entry name" value="DNA_pol3_clamp-load_cplx_C"/>
</dbReference>
<keyword evidence="12" id="KW-1185">Reference proteome</keyword>
<keyword evidence="3 11" id="KW-0808">Transferase</keyword>
<dbReference type="InterPro" id="IPR010372">
    <property type="entry name" value="DNA_pol3_delta_N"/>
</dbReference>
<feature type="domain" description="DNA polymerase III delta N-terminal" evidence="9">
    <location>
        <begin position="59"/>
        <end position="130"/>
    </location>
</feature>
<keyword evidence="5" id="KW-0235">DNA replication</keyword>
<evidence type="ECO:0000256" key="8">
    <source>
        <dbReference type="ARBA" id="ARBA00049244"/>
    </source>
</evidence>
<dbReference type="GO" id="GO:0006261">
    <property type="term" value="P:DNA-templated DNA replication"/>
    <property type="evidence" value="ECO:0007669"/>
    <property type="project" value="TreeGrafter"/>
</dbReference>
<dbReference type="AlphaFoldDB" id="D2MPY1"/>
<dbReference type="SUPFAM" id="SSF52540">
    <property type="entry name" value="P-loop containing nucleoside triphosphate hydrolases"/>
    <property type="match status" value="1"/>
</dbReference>
<evidence type="ECO:0000256" key="4">
    <source>
        <dbReference type="ARBA" id="ARBA00022695"/>
    </source>
</evidence>
<dbReference type="Pfam" id="PF21694">
    <property type="entry name" value="DNA_pol3_delta_C"/>
    <property type="match status" value="1"/>
</dbReference>
<comment type="similarity">
    <text evidence="7">Belongs to the DNA polymerase HolA subunit family.</text>
</comment>
<dbReference type="EC" id="2.7.7.7" evidence="1"/>
<sequence>MNHVFLISGDDRCRKEEYLSFLKQTKEIADGEVEIFDASKVKYFSFPLFFRSLASRSLLVNGKRMVILKDAYFLSTCHTKGNDGDLEYFQREMSLYLKDPNDQIVLVIYMDEETLDARKKLVKFLKKEAIDQQTFMALKPWEFPAYAKEQLHNEKIFLDQEAFEELLLRVQHDRFLLKKAIEKLQLVPKKRYGVKEIEEMISYSVEVDVFALGNVFLEGNLKKTWKILRRFQQAGLDTQAQMALLAFRIRNLYDIKELFELGYDEETIAIRLRMKPYAIRKGLESCSCCSALSLLKILKELGDLDQEIKTGKRDPKQGFEYFVIRNGRTYAGD</sequence>
<dbReference type="GO" id="GO:0003677">
    <property type="term" value="F:DNA binding"/>
    <property type="evidence" value="ECO:0007669"/>
    <property type="project" value="InterPro"/>
</dbReference>
<dbReference type="PANTHER" id="PTHR34388">
    <property type="entry name" value="DNA POLYMERASE III SUBUNIT DELTA"/>
    <property type="match status" value="1"/>
</dbReference>
<evidence type="ECO:0000313" key="12">
    <source>
        <dbReference type="Proteomes" id="UP000005017"/>
    </source>
</evidence>
<dbReference type="EMBL" id="ADFR01000014">
    <property type="protein sequence ID" value="EFC05434.1"/>
    <property type="molecule type" value="Genomic_DNA"/>
</dbReference>
<dbReference type="NCBIfam" id="TIGR01128">
    <property type="entry name" value="holA"/>
    <property type="match status" value="1"/>
</dbReference>
<evidence type="ECO:0000259" key="10">
    <source>
        <dbReference type="Pfam" id="PF21694"/>
    </source>
</evidence>
<evidence type="ECO:0000256" key="6">
    <source>
        <dbReference type="ARBA" id="ARBA00022932"/>
    </source>
</evidence>
<dbReference type="InterPro" id="IPR005790">
    <property type="entry name" value="DNA_polIII_delta"/>
</dbReference>
<dbReference type="RefSeq" id="WP_006627444.1">
    <property type="nucleotide sequence ID" value="NZ_ADFR01000014.1"/>
</dbReference>
<gene>
    <name evidence="11" type="primary">holA</name>
    <name evidence="11" type="ORF">HMPREF9013_0371</name>
</gene>
<dbReference type="Gene3D" id="1.20.272.10">
    <property type="match status" value="1"/>
</dbReference>
<dbReference type="Pfam" id="PF06144">
    <property type="entry name" value="DNA_pol3_delta"/>
    <property type="match status" value="1"/>
</dbReference>
<evidence type="ECO:0000256" key="5">
    <source>
        <dbReference type="ARBA" id="ARBA00022705"/>
    </source>
</evidence>
<dbReference type="GO" id="GO:0009360">
    <property type="term" value="C:DNA polymerase III complex"/>
    <property type="evidence" value="ECO:0007669"/>
    <property type="project" value="InterPro"/>
</dbReference>
<proteinExistence type="inferred from homology"/>
<evidence type="ECO:0000313" key="11">
    <source>
        <dbReference type="EMBL" id="EFC05434.1"/>
    </source>
</evidence>
<evidence type="ECO:0000256" key="3">
    <source>
        <dbReference type="ARBA" id="ARBA00022679"/>
    </source>
</evidence>
<dbReference type="SUPFAM" id="SSF48019">
    <property type="entry name" value="post-AAA+ oligomerization domain-like"/>
    <property type="match status" value="1"/>
</dbReference>
<dbReference type="InterPro" id="IPR027417">
    <property type="entry name" value="P-loop_NTPase"/>
</dbReference>
<dbReference type="Proteomes" id="UP000005017">
    <property type="component" value="Unassembled WGS sequence"/>
</dbReference>
<dbReference type="eggNOG" id="COG1466">
    <property type="taxonomic scope" value="Bacteria"/>
</dbReference>
<evidence type="ECO:0000259" key="9">
    <source>
        <dbReference type="Pfam" id="PF06144"/>
    </source>
</evidence>